<protein>
    <recommendedName>
        <fullName evidence="3">Phosphodiester glycosidase domain-containing protein</fullName>
    </recommendedName>
</protein>
<keyword evidence="2" id="KW-0472">Membrane</keyword>
<evidence type="ECO:0000256" key="2">
    <source>
        <dbReference type="SAM" id="Phobius"/>
    </source>
</evidence>
<dbReference type="STRING" id="1121326.CLMAG_55060"/>
<dbReference type="AlphaFoldDB" id="A0A162R1H1"/>
<name>A0A162R1H1_9CLOT</name>
<evidence type="ECO:0000256" key="1">
    <source>
        <dbReference type="SAM" id="MobiDB-lite"/>
    </source>
</evidence>
<evidence type="ECO:0000313" key="4">
    <source>
        <dbReference type="EMBL" id="KZL89283.1"/>
    </source>
</evidence>
<reference evidence="4 5" key="1">
    <citation type="submission" date="2016-04" db="EMBL/GenBank/DDBJ databases">
        <title>Genome sequence of Clostridium magnum DSM 2767.</title>
        <authorList>
            <person name="Poehlein A."/>
            <person name="Uhlig R."/>
            <person name="Fischer R."/>
            <person name="Bahl H."/>
            <person name="Daniel R."/>
        </authorList>
    </citation>
    <scope>NUCLEOTIDE SEQUENCE [LARGE SCALE GENOMIC DNA]</scope>
    <source>
        <strain evidence="4 5">DSM 2767</strain>
    </source>
</reference>
<comment type="caution">
    <text evidence="4">The sequence shown here is derived from an EMBL/GenBank/DDBJ whole genome shotgun (WGS) entry which is preliminary data.</text>
</comment>
<dbReference type="EMBL" id="LWAE01000010">
    <property type="protein sequence ID" value="KZL89283.1"/>
    <property type="molecule type" value="Genomic_DNA"/>
</dbReference>
<evidence type="ECO:0000259" key="3">
    <source>
        <dbReference type="Pfam" id="PF09992"/>
    </source>
</evidence>
<organism evidence="4 5">
    <name type="scientific">Clostridium magnum DSM 2767</name>
    <dbReference type="NCBI Taxonomy" id="1121326"/>
    <lineage>
        <taxon>Bacteria</taxon>
        <taxon>Bacillati</taxon>
        <taxon>Bacillota</taxon>
        <taxon>Clostridia</taxon>
        <taxon>Eubacteriales</taxon>
        <taxon>Clostridiaceae</taxon>
        <taxon>Clostridium</taxon>
    </lineage>
</organism>
<feature type="transmembrane region" description="Helical" evidence="2">
    <location>
        <begin position="12"/>
        <end position="33"/>
    </location>
</feature>
<dbReference type="PATRIC" id="fig|1121326.3.peg.5571"/>
<accession>A0A162R1H1</accession>
<dbReference type="PANTHER" id="PTHR40446:SF2">
    <property type="entry name" value="N-ACETYLGLUCOSAMINE-1-PHOSPHODIESTER ALPHA-N-ACETYLGLUCOSAMINIDASE"/>
    <property type="match status" value="1"/>
</dbReference>
<proteinExistence type="predicted"/>
<feature type="region of interest" description="Disordered" evidence="1">
    <location>
        <begin position="48"/>
        <end position="78"/>
    </location>
</feature>
<evidence type="ECO:0000313" key="5">
    <source>
        <dbReference type="Proteomes" id="UP000076603"/>
    </source>
</evidence>
<dbReference type="PANTHER" id="PTHR40446">
    <property type="entry name" value="N-ACETYLGLUCOSAMINE-1-PHOSPHODIESTER ALPHA-N-ACETYLGLUCOSAMINIDASE"/>
    <property type="match status" value="1"/>
</dbReference>
<keyword evidence="2" id="KW-1133">Transmembrane helix</keyword>
<sequence>MKKFLSKPYRWAAIYSIIITGAVTFTMLDTFVLPKSIANTSAVSVSSKTSSTVSSGSTVTSSSKEASTKPASQSGAVVTDKSYEDENIKISIETVRKYDSNIYIADIQVSDPSYLKTALANNTYGRNITATTSDMAEDNKAIFAINGDYYGFRDGGYVLRNGVEYRETARSGDNDALVIDKDGNLSVVQEGEVSLDSLSDKGAWQVLSFGPGLVVDGKIVVNSSSEVGQAKSSNPRTAIGQISELHYIVIVSDGRTSESAGLSLLQLAQEFQERGCTVAYNLDGGGSSTMYFNGEVVNNPTSGKSIGERKVSDIVYIGY</sequence>
<gene>
    <name evidence="4" type="ORF">CLMAG_55060</name>
</gene>
<feature type="domain" description="Phosphodiester glycosidase" evidence="3">
    <location>
        <begin position="139"/>
        <end position="317"/>
    </location>
</feature>
<dbReference type="RefSeq" id="WP_066629876.1">
    <property type="nucleotide sequence ID" value="NZ_FQXL01000041.1"/>
</dbReference>
<keyword evidence="5" id="KW-1185">Reference proteome</keyword>
<keyword evidence="2" id="KW-0812">Transmembrane</keyword>
<dbReference type="Pfam" id="PF09992">
    <property type="entry name" value="NAGPA"/>
    <property type="match status" value="1"/>
</dbReference>
<dbReference type="Proteomes" id="UP000076603">
    <property type="component" value="Unassembled WGS sequence"/>
</dbReference>
<feature type="compositionally biased region" description="Low complexity" evidence="1">
    <location>
        <begin position="48"/>
        <end position="69"/>
    </location>
</feature>
<dbReference type="OrthoDB" id="9809781at2"/>
<dbReference type="InterPro" id="IPR018711">
    <property type="entry name" value="NAGPA"/>
</dbReference>